<keyword evidence="2" id="KW-1185">Reference proteome</keyword>
<protein>
    <submittedName>
        <fullName evidence="1">Uncharacterized protein</fullName>
    </submittedName>
</protein>
<sequence>MTIYETAIRNFEAAADILTTLQASRVNMLSQALDSMIGRPKAVLSEGYNDIGLSFGLCLPAGKRGDLLKGSEEDTSVEIRTSGISWMTLEGVVPANTVAGQVYLEIEAQGESTVVADVFIREIRAGAAVDGPLHEWRISPDGVSVFKLALPESDEPGAVSRRVIVHLRQPPRRLVLRRFAMTLF</sequence>
<gene>
    <name evidence="1" type="ORF">ACFQXB_11375</name>
</gene>
<dbReference type="Proteomes" id="UP001596516">
    <property type="component" value="Unassembled WGS sequence"/>
</dbReference>
<name>A0ABW2UL58_9RHOB</name>
<organism evidence="1 2">
    <name type="scientific">Plastorhodobacter daqingensis</name>
    <dbReference type="NCBI Taxonomy" id="1387281"/>
    <lineage>
        <taxon>Bacteria</taxon>
        <taxon>Pseudomonadati</taxon>
        <taxon>Pseudomonadota</taxon>
        <taxon>Alphaproteobacteria</taxon>
        <taxon>Rhodobacterales</taxon>
        <taxon>Paracoccaceae</taxon>
        <taxon>Plastorhodobacter</taxon>
    </lineage>
</organism>
<proteinExistence type="predicted"/>
<comment type="caution">
    <text evidence="1">The sequence shown here is derived from an EMBL/GenBank/DDBJ whole genome shotgun (WGS) entry which is preliminary data.</text>
</comment>
<dbReference type="RefSeq" id="WP_377403486.1">
    <property type="nucleotide sequence ID" value="NZ_JBHTFQ010000005.1"/>
</dbReference>
<evidence type="ECO:0000313" key="2">
    <source>
        <dbReference type="Proteomes" id="UP001596516"/>
    </source>
</evidence>
<dbReference type="EMBL" id="JBHTFQ010000005">
    <property type="protein sequence ID" value="MFC7704795.1"/>
    <property type="molecule type" value="Genomic_DNA"/>
</dbReference>
<reference evidence="2" key="1">
    <citation type="journal article" date="2019" name="Int. J. Syst. Evol. Microbiol.">
        <title>The Global Catalogue of Microorganisms (GCM) 10K type strain sequencing project: providing services to taxonomists for standard genome sequencing and annotation.</title>
        <authorList>
            <consortium name="The Broad Institute Genomics Platform"/>
            <consortium name="The Broad Institute Genome Sequencing Center for Infectious Disease"/>
            <person name="Wu L."/>
            <person name="Ma J."/>
        </authorList>
    </citation>
    <scope>NUCLEOTIDE SEQUENCE [LARGE SCALE GENOMIC DNA]</scope>
    <source>
        <strain evidence="2">CGMCC 1.12750</strain>
    </source>
</reference>
<accession>A0ABW2UL58</accession>
<evidence type="ECO:0000313" key="1">
    <source>
        <dbReference type="EMBL" id="MFC7704795.1"/>
    </source>
</evidence>